<dbReference type="InterPro" id="IPR014016">
    <property type="entry name" value="UvrD-like_ATP-bd"/>
</dbReference>
<dbReference type="InterPro" id="IPR027785">
    <property type="entry name" value="UvrD-like_helicase_C"/>
</dbReference>
<feature type="binding site" evidence="5">
    <location>
        <begin position="234"/>
        <end position="241"/>
    </location>
    <ligand>
        <name>ATP</name>
        <dbReference type="ChEBI" id="CHEBI:30616"/>
    </ligand>
</feature>
<dbReference type="InterPro" id="IPR048228">
    <property type="entry name" value="HelD_bacillota"/>
</dbReference>
<evidence type="ECO:0000256" key="5">
    <source>
        <dbReference type="PROSITE-ProRule" id="PRU00560"/>
    </source>
</evidence>
<dbReference type="GO" id="GO:0005524">
    <property type="term" value="F:ATP binding"/>
    <property type="evidence" value="ECO:0007669"/>
    <property type="project" value="UniProtKB-UniRule"/>
</dbReference>
<dbReference type="GO" id="GO:0043138">
    <property type="term" value="F:3'-5' DNA helicase activity"/>
    <property type="evidence" value="ECO:0007669"/>
    <property type="project" value="TreeGrafter"/>
</dbReference>
<proteinExistence type="predicted"/>
<dbReference type="NCBIfam" id="NF041464">
    <property type="entry name" value="HelD_BACSU"/>
    <property type="match status" value="1"/>
</dbReference>
<keyword evidence="8" id="KW-1185">Reference proteome</keyword>
<feature type="domain" description="UvrD-like helicase ATP-binding" evidence="6">
    <location>
        <begin position="213"/>
        <end position="614"/>
    </location>
</feature>
<dbReference type="Proteomes" id="UP000031014">
    <property type="component" value="Unassembled WGS sequence"/>
</dbReference>
<protein>
    <submittedName>
        <fullName evidence="7">ATP-dependent DNA helicase rep</fullName>
        <ecNumber evidence="7">3.6.1.-</ecNumber>
    </submittedName>
</protein>
<dbReference type="InterPro" id="IPR027417">
    <property type="entry name" value="P-loop_NTPase"/>
</dbReference>
<dbReference type="GO" id="GO:0016787">
    <property type="term" value="F:hydrolase activity"/>
    <property type="evidence" value="ECO:0007669"/>
    <property type="project" value="UniProtKB-UniRule"/>
</dbReference>
<reference evidence="7 8" key="1">
    <citation type="submission" date="2013-06" db="EMBL/GenBank/DDBJ databases">
        <title>Whole genome shotgun sequence of Bacillus selenatarsenatis SF-1.</title>
        <authorList>
            <person name="Kuroda M."/>
            <person name="Sei K."/>
            <person name="Yamashita M."/>
            <person name="Ike M."/>
        </authorList>
    </citation>
    <scope>NUCLEOTIDE SEQUENCE [LARGE SCALE GENOMIC DNA]</scope>
    <source>
        <strain evidence="7 8">SF-1</strain>
    </source>
</reference>
<name>A0A0A8X5P8_MESS1</name>
<dbReference type="GO" id="GO:0003677">
    <property type="term" value="F:DNA binding"/>
    <property type="evidence" value="ECO:0007669"/>
    <property type="project" value="InterPro"/>
</dbReference>
<dbReference type="GO" id="GO:0000725">
    <property type="term" value="P:recombinational repair"/>
    <property type="evidence" value="ECO:0007669"/>
    <property type="project" value="TreeGrafter"/>
</dbReference>
<gene>
    <name evidence="7" type="ORF">SAMD00020551_1570</name>
</gene>
<dbReference type="PANTHER" id="PTHR11070">
    <property type="entry name" value="UVRD / RECB / PCRA DNA HELICASE FAMILY MEMBER"/>
    <property type="match status" value="1"/>
</dbReference>
<dbReference type="Pfam" id="PF00580">
    <property type="entry name" value="UvrD-helicase"/>
    <property type="match status" value="1"/>
</dbReference>
<dbReference type="EMBL" id="BASE01000031">
    <property type="protein sequence ID" value="GAM13426.1"/>
    <property type="molecule type" value="Genomic_DNA"/>
</dbReference>
<dbReference type="PROSITE" id="PS51198">
    <property type="entry name" value="UVRD_HELICASE_ATP_BIND"/>
    <property type="match status" value="1"/>
</dbReference>
<evidence type="ECO:0000256" key="4">
    <source>
        <dbReference type="ARBA" id="ARBA00022840"/>
    </source>
</evidence>
<evidence type="ECO:0000256" key="1">
    <source>
        <dbReference type="ARBA" id="ARBA00022741"/>
    </source>
</evidence>
<organism evidence="7 8">
    <name type="scientific">Mesobacillus selenatarsenatis (strain DSM 18680 / JCM 14380 / FERM P-15431 / SF-1)</name>
    <dbReference type="NCBI Taxonomy" id="1321606"/>
    <lineage>
        <taxon>Bacteria</taxon>
        <taxon>Bacillati</taxon>
        <taxon>Bacillota</taxon>
        <taxon>Bacilli</taxon>
        <taxon>Bacillales</taxon>
        <taxon>Bacillaceae</taxon>
        <taxon>Mesobacillus</taxon>
    </lineage>
</organism>
<dbReference type="STRING" id="1321606.SAMD00020551_1570"/>
<dbReference type="AlphaFoldDB" id="A0A0A8X5P8"/>
<keyword evidence="2 5" id="KW-0378">Hydrolase</keyword>
<dbReference type="SUPFAM" id="SSF52540">
    <property type="entry name" value="P-loop containing nucleoside triphosphate hydrolases"/>
    <property type="match status" value="1"/>
</dbReference>
<dbReference type="Gene3D" id="3.40.50.300">
    <property type="entry name" value="P-loop containing nucleotide triphosphate hydrolases"/>
    <property type="match status" value="3"/>
</dbReference>
<comment type="caution">
    <text evidence="7">The sequence shown here is derived from an EMBL/GenBank/DDBJ whole genome shotgun (WGS) entry which is preliminary data.</text>
</comment>
<evidence type="ECO:0000259" key="6">
    <source>
        <dbReference type="PROSITE" id="PS51198"/>
    </source>
</evidence>
<sequence length="775" mass="89100">MEEKQLKDLEMEQERVDSIIEEIDKKAAKWNESSSDVGSDALQIRKTFWEDVTVNFDEADDVAETFTSIKQQAALLSERERTQSQMVKQLQTLSHLRFSPYFGRVDFKEDGENGIERIYLGIATLMDEQEENFLIYDWRAPISGLYYDYSPGPAQYKTETDSIEGSMELKRQFVIKGGKIKAMFETGVTIGDEMLQEVLGNNADTQMKTIVATIQKEQNQIIRNDSSSLVVVQGVAGSGKTSAAMQRVAYLLYKYRNIITSENIMLFSPNPLFNSYVATVLPELGEENMQQATFQEYLSTRFGAEYELEDPFEQMEFLLEAEKNDAYFDRIDSIRFKAGLEFKKLLDQYAEKLATETLVFKSLGLNKRAIISKKDIAAYYDSLDNSISIPNRIQLVKEWLLKGLKKKAKAEMSQEWVEKEIQFLEKEDYLESFKQSQKKQGGAHDTFHDYDREQQWLSEMVVKRRFKPLFNAVKRLKFINIRAIYMNFFKEAHSKTEAIPKNWAATCEQSISNLENRYIAYEDATPFLYLQDLIEGRKSNTSIRHVFIDEAQDYTPFQFAYIKMLFPYSKMTLLGDINQAIYSGPTGAQTILAESALDFGEKEQYRLTKTYRSTKQIVEFTRQLIEGGDMIEPFNRTGPKPVIVTSSEGSDHILKTNELISELQRLGHKNIAVICKTAKESKSAFEGVKKAHDARLIEKGTMTFENGVNVVPTYLAKGIEFDAVIIYNSSSYTRTEERKLLYTACTRAMHELYILSEVELSPLLDDVDEQLYNLV</sequence>
<accession>A0A0A8X5P8</accession>
<evidence type="ECO:0000256" key="2">
    <source>
        <dbReference type="ARBA" id="ARBA00022801"/>
    </source>
</evidence>
<dbReference type="PANTHER" id="PTHR11070:SF17">
    <property type="entry name" value="DNA HELICASE IV"/>
    <property type="match status" value="1"/>
</dbReference>
<dbReference type="RefSeq" id="WP_041965267.1">
    <property type="nucleotide sequence ID" value="NZ_BASE01000031.1"/>
</dbReference>
<evidence type="ECO:0000256" key="3">
    <source>
        <dbReference type="ARBA" id="ARBA00022806"/>
    </source>
</evidence>
<keyword evidence="4 5" id="KW-0067">ATP-binding</keyword>
<dbReference type="EC" id="3.6.1.-" evidence="7"/>
<evidence type="ECO:0000313" key="8">
    <source>
        <dbReference type="Proteomes" id="UP000031014"/>
    </source>
</evidence>
<dbReference type="GO" id="GO:0005829">
    <property type="term" value="C:cytosol"/>
    <property type="evidence" value="ECO:0007669"/>
    <property type="project" value="TreeGrafter"/>
</dbReference>
<dbReference type="OrthoDB" id="9787585at2"/>
<evidence type="ECO:0000313" key="7">
    <source>
        <dbReference type="EMBL" id="GAM13426.1"/>
    </source>
</evidence>
<dbReference type="InterPro" id="IPR000212">
    <property type="entry name" value="DNA_helicase_UvrD/REP"/>
</dbReference>
<keyword evidence="1 5" id="KW-0547">Nucleotide-binding</keyword>
<dbReference type="Pfam" id="PF13538">
    <property type="entry name" value="UvrD_C_2"/>
    <property type="match status" value="1"/>
</dbReference>
<keyword evidence="3 5" id="KW-0347">Helicase</keyword>